<evidence type="ECO:0000313" key="1">
    <source>
        <dbReference type="EMBL" id="BAF36325.1"/>
    </source>
</evidence>
<dbReference type="AlphaFoldDB" id="A0A920"/>
<reference evidence="1" key="1">
    <citation type="journal article" date="2007" name="Sex. Plant Reprod.">
        <title>Physical size of the S locus region defined by genetic recombination and genome sequencing in Ipomoea trifida, Convolvulaceae.</title>
        <authorList>
            <person name="Rahman M.H."/>
            <person name="Tsuchiya T."/>
            <person name="Suwabe K."/>
            <person name="Kohori J."/>
            <person name="Tomita R.N."/>
            <person name="Kagaya Y."/>
            <person name="Kobayashi I."/>
            <person name="Kakeda K."/>
            <person name="Kowyama Y."/>
        </authorList>
    </citation>
    <scope>NUCLEOTIDE SEQUENCE</scope>
</reference>
<sequence>MATHATRFLRCFVFICKITKLINTDHHFSVTINIFLFGVRILIEPMYKQFEEEWDRIRNLQRASRYPHFAFMHASLEFMEKYVNAARNTSQKQQVTLLERQNVKTFTQLDLRCTSTLGCLIGYDDN</sequence>
<proteinExistence type="predicted"/>
<protein>
    <submittedName>
        <fullName evidence="1">Uncharacterized protein</fullName>
    </submittedName>
</protein>
<accession>A0A920</accession>
<dbReference type="EMBL" id="AB263748">
    <property type="protein sequence ID" value="BAF36325.1"/>
    <property type="molecule type" value="Genomic_DNA"/>
</dbReference>
<name>A0A920_IPOTF</name>
<organism evidence="1">
    <name type="scientific">Ipomoea trifida</name>
    <name type="common">Morning glory</name>
    <dbReference type="NCBI Taxonomy" id="35884"/>
    <lineage>
        <taxon>Eukaryota</taxon>
        <taxon>Viridiplantae</taxon>
        <taxon>Streptophyta</taxon>
        <taxon>Embryophyta</taxon>
        <taxon>Tracheophyta</taxon>
        <taxon>Spermatophyta</taxon>
        <taxon>Magnoliopsida</taxon>
        <taxon>eudicotyledons</taxon>
        <taxon>Gunneridae</taxon>
        <taxon>Pentapetalae</taxon>
        <taxon>asterids</taxon>
        <taxon>lamiids</taxon>
        <taxon>Solanales</taxon>
        <taxon>Convolvulaceae</taxon>
        <taxon>Ipomoeeae</taxon>
        <taxon>Ipomoea</taxon>
    </lineage>
</organism>